<feature type="domain" description="Carbohydrate kinase PfkB" evidence="3">
    <location>
        <begin position="19"/>
        <end position="315"/>
    </location>
</feature>
<dbReference type="EMBL" id="AP019834">
    <property type="protein sequence ID" value="BBM47112.1"/>
    <property type="molecule type" value="Genomic_DNA"/>
</dbReference>
<reference evidence="5 9" key="4">
    <citation type="submission" date="2019-07" db="EMBL/GenBank/DDBJ databases">
        <title>Complete Genome Sequence of Leptotrichia wadei Strain JMUB3934.</title>
        <authorList>
            <person name="Watanabe S."/>
            <person name="Cui L."/>
        </authorList>
    </citation>
    <scope>NUCLEOTIDE SEQUENCE [LARGE SCALE GENOMIC DNA]</scope>
    <source>
        <strain evidence="5 9">JMUB3934</strain>
    </source>
</reference>
<dbReference type="InterPro" id="IPR011611">
    <property type="entry name" value="PfkB_dom"/>
</dbReference>
<reference evidence="4 8" key="3">
    <citation type="submission" date="2019-07" db="EMBL/GenBank/DDBJ databases">
        <title>Complete Genome Sequence of Leptotrichia wadei Strain JMUB3933.</title>
        <authorList>
            <person name="Watanabe S."/>
            <person name="Cui L."/>
        </authorList>
    </citation>
    <scope>NUCLEOTIDE SEQUENCE [LARGE SCALE GENOMIC DNA]</scope>
    <source>
        <strain evidence="4 8">JMUB3933</strain>
    </source>
</reference>
<dbReference type="Gene3D" id="3.40.1190.20">
    <property type="match status" value="1"/>
</dbReference>
<evidence type="ECO:0000259" key="3">
    <source>
        <dbReference type="Pfam" id="PF00294"/>
    </source>
</evidence>
<dbReference type="RefSeq" id="WP_060917319.1">
    <property type="nucleotide sequence ID" value="NZ_AP019834.1"/>
</dbReference>
<evidence type="ECO:0000256" key="2">
    <source>
        <dbReference type="ARBA" id="ARBA00022777"/>
    </source>
</evidence>
<accession>A0A134APQ2</accession>
<dbReference type="Proteomes" id="UP000321397">
    <property type="component" value="Chromosome"/>
</dbReference>
<evidence type="ECO:0000313" key="8">
    <source>
        <dbReference type="Proteomes" id="UP000321397"/>
    </source>
</evidence>
<proteinExistence type="predicted"/>
<dbReference type="Proteomes" id="UP000070483">
    <property type="component" value="Unassembled WGS sequence"/>
</dbReference>
<dbReference type="PANTHER" id="PTHR46969:SF1">
    <property type="entry name" value="BIFUNCTIONAL PROTEIN HLDE"/>
    <property type="match status" value="1"/>
</dbReference>
<dbReference type="InterPro" id="IPR029056">
    <property type="entry name" value="Ribokinase-like"/>
</dbReference>
<dbReference type="NCBIfam" id="TIGR02198">
    <property type="entry name" value="rfaE_dom_I"/>
    <property type="match status" value="1"/>
</dbReference>
<dbReference type="FunFam" id="3.40.1190.20:FF:000002">
    <property type="entry name" value="Bifunctional protein HldE"/>
    <property type="match status" value="1"/>
</dbReference>
<keyword evidence="2" id="KW-0418">Kinase</keyword>
<dbReference type="GO" id="GO:0033786">
    <property type="term" value="F:heptose-1-phosphate adenylyltransferase activity"/>
    <property type="evidence" value="ECO:0007669"/>
    <property type="project" value="TreeGrafter"/>
</dbReference>
<keyword evidence="7" id="KW-1185">Reference proteome</keyword>
<dbReference type="InterPro" id="IPR011913">
    <property type="entry name" value="RfaE_dom_I"/>
</dbReference>
<evidence type="ECO:0000256" key="1">
    <source>
        <dbReference type="ARBA" id="ARBA00022679"/>
    </source>
</evidence>
<dbReference type="CDD" id="cd01172">
    <property type="entry name" value="RfaE_like"/>
    <property type="match status" value="1"/>
</dbReference>
<dbReference type="EMBL" id="AP019835">
    <property type="protein sequence ID" value="BBM49347.1"/>
    <property type="molecule type" value="Genomic_DNA"/>
</dbReference>
<dbReference type="AlphaFoldDB" id="A0A134APQ2"/>
<dbReference type="OrthoDB" id="9802794at2"/>
<dbReference type="GO" id="GO:0005829">
    <property type="term" value="C:cytosol"/>
    <property type="evidence" value="ECO:0007669"/>
    <property type="project" value="TreeGrafter"/>
</dbReference>
<keyword evidence="1" id="KW-0808">Transferase</keyword>
<reference evidence="6" key="1">
    <citation type="submission" date="2016-01" db="EMBL/GenBank/DDBJ databases">
        <authorList>
            <person name="Oliw E.H."/>
        </authorList>
    </citation>
    <scope>NUCLEOTIDE SEQUENCE [LARGE SCALE GENOMIC DNA]</scope>
    <source>
        <strain evidence="6">KA00185</strain>
    </source>
</reference>
<evidence type="ECO:0000313" key="6">
    <source>
        <dbReference type="EMBL" id="KXB69682.1"/>
    </source>
</evidence>
<reference evidence="7" key="2">
    <citation type="submission" date="2016-01" db="EMBL/GenBank/DDBJ databases">
        <authorList>
            <person name="Mitreva M."/>
            <person name="Pepin K.H."/>
            <person name="Mihindukulasuriya K.A."/>
            <person name="Fulton R."/>
            <person name="Fronick C."/>
            <person name="O'Laughlin M."/>
            <person name="Miner T."/>
            <person name="Herter B."/>
            <person name="Rosa B.A."/>
            <person name="Cordes M."/>
            <person name="Tomlinson C."/>
            <person name="Wollam A."/>
            <person name="Palsikar V.B."/>
            <person name="Mardis E.R."/>
            <person name="Wilson R.K."/>
        </authorList>
    </citation>
    <scope>NUCLEOTIDE SEQUENCE [LARGE SCALE GENOMIC DNA]</scope>
    <source>
        <strain evidence="7">KA00185</strain>
    </source>
</reference>
<evidence type="ECO:0000313" key="9">
    <source>
        <dbReference type="Proteomes" id="UP000321501"/>
    </source>
</evidence>
<dbReference type="GO" id="GO:0033785">
    <property type="term" value="F:heptose 7-phosphate kinase activity"/>
    <property type="evidence" value="ECO:0007669"/>
    <property type="project" value="TreeGrafter"/>
</dbReference>
<gene>
    <name evidence="6" type="ORF">HMPREF3180_00286</name>
    <name evidence="4" type="ORF">JMUB3933_0612</name>
    <name evidence="5" type="ORF">JMUB3934_0642</name>
</gene>
<dbReference type="PANTHER" id="PTHR46969">
    <property type="entry name" value="BIFUNCTIONAL PROTEIN HLDE"/>
    <property type="match status" value="1"/>
</dbReference>
<dbReference type="Proteomes" id="UP000321501">
    <property type="component" value="Chromosome"/>
</dbReference>
<dbReference type="PATRIC" id="fig|157687.3.peg.290"/>
<name>A0A134APQ2_9FUSO</name>
<dbReference type="Pfam" id="PF00294">
    <property type="entry name" value="PfkB"/>
    <property type="match status" value="1"/>
</dbReference>
<dbReference type="EMBL" id="LSDD01000016">
    <property type="protein sequence ID" value="KXB69682.1"/>
    <property type="molecule type" value="Genomic_DNA"/>
</dbReference>
<protein>
    <submittedName>
        <fullName evidence="6">Protein RfaE, domain I</fullName>
    </submittedName>
    <submittedName>
        <fullName evidence="4">RfaE bifunctional protein</fullName>
    </submittedName>
</protein>
<organism evidence="6 7">
    <name type="scientific">Leptotrichia wadei</name>
    <dbReference type="NCBI Taxonomy" id="157687"/>
    <lineage>
        <taxon>Bacteria</taxon>
        <taxon>Fusobacteriati</taxon>
        <taxon>Fusobacteriota</taxon>
        <taxon>Fusobacteriia</taxon>
        <taxon>Fusobacteriales</taxon>
        <taxon>Leptotrichiaceae</taxon>
        <taxon>Leptotrichia</taxon>
    </lineage>
</organism>
<evidence type="ECO:0000313" key="4">
    <source>
        <dbReference type="EMBL" id="BBM47112.1"/>
    </source>
</evidence>
<evidence type="ECO:0000313" key="7">
    <source>
        <dbReference type="Proteomes" id="UP000070483"/>
    </source>
</evidence>
<dbReference type="GO" id="GO:0016773">
    <property type="term" value="F:phosphotransferase activity, alcohol group as acceptor"/>
    <property type="evidence" value="ECO:0007669"/>
    <property type="project" value="InterPro"/>
</dbReference>
<sequence>MVSIQRIEEIIKKFNSVRIAVIGDMMLDEYLIGKVNRISPEAPVPIVNIERERFVLGGASNVANNLTSLKGKVFVYGVIGNDANGEKFVRELEDKNINSDGIVKDETRPTIIKSRVLSQGQQLLRLDWEKDTDILEDIQNQLLENFEKNIENIDAVLLSDYNKGLLTKHLAKKVIEIAKKYSKRVMVDPKPQNFKNYVGATSMTPNRKEILDYFGMKKFTSEEQIAEKMAQLKDELKLDSVVLTRSEEGVSLFKTKHKRIPTVAREVYDVTGAGDTFISTFLLSICAGADLYEAGVIANMASGIVVAKIGTATATQDEILEFYKDNDNILKKI</sequence>
<dbReference type="SUPFAM" id="SSF53613">
    <property type="entry name" value="Ribokinase-like"/>
    <property type="match status" value="1"/>
</dbReference>
<evidence type="ECO:0000313" key="5">
    <source>
        <dbReference type="EMBL" id="BBM49347.1"/>
    </source>
</evidence>
<dbReference type="STRING" id="157687.HMPREF3180_00286"/>